<comment type="subcellular location">
    <subcellularLocation>
        <location evidence="1">Membrane</location>
        <topology evidence="1">Multi-pass membrane protein</topology>
    </subcellularLocation>
</comment>
<dbReference type="AlphaFoldDB" id="A0A2S4JXR3"/>
<dbReference type="GO" id="GO:0042371">
    <property type="term" value="P:vitamin K biosynthetic process"/>
    <property type="evidence" value="ECO:0007669"/>
    <property type="project" value="TreeGrafter"/>
</dbReference>
<dbReference type="InterPro" id="IPR000537">
    <property type="entry name" value="UbiA_prenyltransferase"/>
</dbReference>
<reference evidence="11" key="1">
    <citation type="submission" date="2015-12" db="EMBL/GenBank/DDBJ databases">
        <authorList>
            <person name="Lodha T.D."/>
            <person name="Chintalapati S."/>
            <person name="Chintalapati V.R."/>
            <person name="Sravanthi T."/>
        </authorList>
    </citation>
    <scope>NUCLEOTIDE SEQUENCE [LARGE SCALE GENOMIC DNA]</scope>
    <source>
        <strain evidence="11">JC133</strain>
    </source>
</reference>
<dbReference type="GO" id="GO:0004659">
    <property type="term" value="F:prenyltransferase activity"/>
    <property type="evidence" value="ECO:0007669"/>
    <property type="project" value="InterPro"/>
</dbReference>
<keyword evidence="3" id="KW-0474">Menaquinone biosynthesis</keyword>
<sequence length="307" mass="32670">MTLYQFARIVELRTKIVSISSLTLGILAALASSGRFFPGRTGVMIVAVLAVDMGTTAFNTFFDYWTGVDRQQTNREADKVLVHQRVAPGIALIVAVVLYGVAIILGLFLAVLVHPLIAPAGALCLAVGFFYNGGPHPISRTPWGEFFAGGFLGWFLLCLTIFVHNGAIAPGELLLGIPSGLFIASILTVNNTCDIAGDTLAGRRTLSIITGRRVGESLVYIQGFLAYASLFTLGAAGFLHGGAQVTAPLFLVLSLPLYLAMHRQGFSHETKSSSMQRISAAFLLFSVSMALPLGLAVLERGPWAGLL</sequence>
<evidence type="ECO:0000313" key="10">
    <source>
        <dbReference type="EMBL" id="POR04304.1"/>
    </source>
</evidence>
<keyword evidence="4" id="KW-1003">Cell membrane</keyword>
<evidence type="ECO:0000256" key="7">
    <source>
        <dbReference type="ARBA" id="ARBA00022989"/>
    </source>
</evidence>
<protein>
    <submittedName>
        <fullName evidence="10">Prenyltransferase</fullName>
    </submittedName>
</protein>
<keyword evidence="6 9" id="KW-0812">Transmembrane</keyword>
<dbReference type="Gene3D" id="1.10.357.140">
    <property type="entry name" value="UbiA prenyltransferase"/>
    <property type="match status" value="1"/>
</dbReference>
<feature type="transmembrane region" description="Helical" evidence="9">
    <location>
        <begin position="116"/>
        <end position="134"/>
    </location>
</feature>
<evidence type="ECO:0000256" key="4">
    <source>
        <dbReference type="ARBA" id="ARBA00022475"/>
    </source>
</evidence>
<dbReference type="CDD" id="cd13962">
    <property type="entry name" value="PT_UbiA_UBIAD1"/>
    <property type="match status" value="1"/>
</dbReference>
<dbReference type="Pfam" id="PF01040">
    <property type="entry name" value="UbiA"/>
    <property type="match status" value="1"/>
</dbReference>
<accession>A0A2S4JXR3</accession>
<evidence type="ECO:0000256" key="1">
    <source>
        <dbReference type="ARBA" id="ARBA00004141"/>
    </source>
</evidence>
<dbReference type="RefSeq" id="WP_103679506.1">
    <property type="nucleotide sequence ID" value="NZ_LPWH01000017.1"/>
</dbReference>
<keyword evidence="5 10" id="KW-0808">Transferase</keyword>
<gene>
    <name evidence="10" type="ORF">AU468_03300</name>
</gene>
<evidence type="ECO:0000256" key="9">
    <source>
        <dbReference type="SAM" id="Phobius"/>
    </source>
</evidence>
<dbReference type="EMBL" id="LPWH01000017">
    <property type="protein sequence ID" value="POR04304.1"/>
    <property type="molecule type" value="Genomic_DNA"/>
</dbReference>
<dbReference type="InterPro" id="IPR026046">
    <property type="entry name" value="UBIAD1"/>
</dbReference>
<keyword evidence="8 9" id="KW-0472">Membrane</keyword>
<keyword evidence="7 9" id="KW-1133">Transmembrane helix</keyword>
<comment type="pathway">
    <text evidence="2">Quinol/quinone metabolism; menaquinone biosynthesis.</text>
</comment>
<evidence type="ECO:0000256" key="6">
    <source>
        <dbReference type="ARBA" id="ARBA00022692"/>
    </source>
</evidence>
<dbReference type="PANTHER" id="PTHR13929:SF0">
    <property type="entry name" value="UBIA PRENYLTRANSFERASE DOMAIN-CONTAINING PROTEIN 1"/>
    <property type="match status" value="1"/>
</dbReference>
<feature type="transmembrane region" description="Helical" evidence="9">
    <location>
        <begin position="281"/>
        <end position="298"/>
    </location>
</feature>
<evidence type="ECO:0000313" key="11">
    <source>
        <dbReference type="Proteomes" id="UP000237350"/>
    </source>
</evidence>
<evidence type="ECO:0000256" key="2">
    <source>
        <dbReference type="ARBA" id="ARBA00004863"/>
    </source>
</evidence>
<evidence type="ECO:0000256" key="3">
    <source>
        <dbReference type="ARBA" id="ARBA00022428"/>
    </source>
</evidence>
<evidence type="ECO:0000256" key="5">
    <source>
        <dbReference type="ARBA" id="ARBA00022679"/>
    </source>
</evidence>
<name>A0A2S4JXR3_9SPIO</name>
<proteinExistence type="predicted"/>
<feature type="transmembrane region" description="Helical" evidence="9">
    <location>
        <begin position="86"/>
        <end position="110"/>
    </location>
</feature>
<comment type="caution">
    <text evidence="10">The sequence shown here is derived from an EMBL/GenBank/DDBJ whole genome shotgun (WGS) entry which is preliminary data.</text>
</comment>
<evidence type="ECO:0000256" key="8">
    <source>
        <dbReference type="ARBA" id="ARBA00023136"/>
    </source>
</evidence>
<dbReference type="Proteomes" id="UP000237350">
    <property type="component" value="Unassembled WGS sequence"/>
</dbReference>
<feature type="transmembrane region" description="Helical" evidence="9">
    <location>
        <begin position="43"/>
        <end position="65"/>
    </location>
</feature>
<dbReference type="GO" id="GO:0016020">
    <property type="term" value="C:membrane"/>
    <property type="evidence" value="ECO:0007669"/>
    <property type="project" value="UniProtKB-SubCell"/>
</dbReference>
<dbReference type="GO" id="GO:0009234">
    <property type="term" value="P:menaquinone biosynthetic process"/>
    <property type="evidence" value="ECO:0007669"/>
    <property type="project" value="UniProtKB-UniPathway"/>
</dbReference>
<dbReference type="UniPathway" id="UPA00079"/>
<organism evidence="10 11">
    <name type="scientific">Alkalispirochaeta sphaeroplastigenens</name>
    <dbReference type="NCBI Taxonomy" id="1187066"/>
    <lineage>
        <taxon>Bacteria</taxon>
        <taxon>Pseudomonadati</taxon>
        <taxon>Spirochaetota</taxon>
        <taxon>Spirochaetia</taxon>
        <taxon>Spirochaetales</taxon>
        <taxon>Spirochaetaceae</taxon>
        <taxon>Alkalispirochaeta</taxon>
    </lineage>
</organism>
<dbReference type="InterPro" id="IPR044878">
    <property type="entry name" value="UbiA_sf"/>
</dbReference>
<dbReference type="PIRSF" id="PIRSF005355">
    <property type="entry name" value="UBIAD1"/>
    <property type="match status" value="1"/>
</dbReference>
<dbReference type="PANTHER" id="PTHR13929">
    <property type="entry name" value="1,4-DIHYDROXY-2-NAPHTHOATE OCTAPRENYLTRANSFERASE"/>
    <property type="match status" value="1"/>
</dbReference>
<feature type="transmembrane region" description="Helical" evidence="9">
    <location>
        <begin position="245"/>
        <end position="261"/>
    </location>
</feature>
<keyword evidence="11" id="KW-1185">Reference proteome</keyword>
<feature type="transmembrane region" description="Helical" evidence="9">
    <location>
        <begin position="146"/>
        <end position="167"/>
    </location>
</feature>
<feature type="transmembrane region" description="Helical" evidence="9">
    <location>
        <begin position="218"/>
        <end position="239"/>
    </location>
</feature>
<dbReference type="OrthoDB" id="9767568at2"/>
<feature type="transmembrane region" description="Helical" evidence="9">
    <location>
        <begin position="12"/>
        <end position="31"/>
    </location>
</feature>
<feature type="transmembrane region" description="Helical" evidence="9">
    <location>
        <begin position="173"/>
        <end position="197"/>
    </location>
</feature>